<feature type="binding site" evidence="1">
    <location>
        <position position="228"/>
    </location>
    <ligand>
        <name>Mg(2+)</name>
        <dbReference type="ChEBI" id="CHEBI:18420"/>
        <label>5</label>
    </ligand>
</feature>
<evidence type="ECO:0000256" key="1">
    <source>
        <dbReference type="HAMAP-Rule" id="MF_02128"/>
    </source>
</evidence>
<gene>
    <name evidence="1 4" type="primary">thiL</name>
    <name evidence="4" type="ordered locus">AM1_0604</name>
</gene>
<feature type="binding site" evidence="1">
    <location>
        <position position="227"/>
    </location>
    <ligand>
        <name>ATP</name>
        <dbReference type="ChEBI" id="CHEBI:30616"/>
    </ligand>
</feature>
<keyword evidence="1" id="KW-0547">Nucleotide-binding</keyword>
<keyword evidence="1" id="KW-0479">Metal-binding</keyword>
<dbReference type="GO" id="GO:0000287">
    <property type="term" value="F:magnesium ion binding"/>
    <property type="evidence" value="ECO:0007669"/>
    <property type="project" value="UniProtKB-UniRule"/>
</dbReference>
<keyword evidence="5" id="KW-1185">Reference proteome</keyword>
<feature type="domain" description="PurM-like C-terminal" evidence="3">
    <location>
        <begin position="157"/>
        <end position="316"/>
    </location>
</feature>
<dbReference type="PANTHER" id="PTHR30270:SF0">
    <property type="entry name" value="THIAMINE-MONOPHOSPHATE KINASE"/>
    <property type="match status" value="1"/>
</dbReference>
<feature type="binding site" evidence="1">
    <location>
        <position position="80"/>
    </location>
    <ligand>
        <name>Mg(2+)</name>
        <dbReference type="ChEBI" id="CHEBI:18420"/>
        <label>4</label>
    </ligand>
</feature>
<dbReference type="RefSeq" id="WP_012161253.1">
    <property type="nucleotide sequence ID" value="NC_009925.1"/>
</dbReference>
<comment type="function">
    <text evidence="1">Catalyzes the ATP-dependent phosphorylation of thiamine-monophosphate (TMP) to form thiamine-pyrophosphate (TPP), the active form of vitamin B1.</text>
</comment>
<evidence type="ECO:0000313" key="4">
    <source>
        <dbReference type="EMBL" id="ABW25654.1"/>
    </source>
</evidence>
<dbReference type="SUPFAM" id="SSF55326">
    <property type="entry name" value="PurM N-terminal domain-like"/>
    <property type="match status" value="1"/>
</dbReference>
<dbReference type="InterPro" id="IPR016188">
    <property type="entry name" value="PurM-like_N"/>
</dbReference>
<comment type="pathway">
    <text evidence="1">Cofactor biosynthesis; thiamine diphosphate biosynthesis; thiamine diphosphate from thiamine phosphate: step 1/1.</text>
</comment>
<evidence type="ECO:0000259" key="3">
    <source>
        <dbReference type="Pfam" id="PF02769"/>
    </source>
</evidence>
<evidence type="ECO:0000259" key="2">
    <source>
        <dbReference type="Pfam" id="PF00586"/>
    </source>
</evidence>
<keyword evidence="1" id="KW-0808">Transferase</keyword>
<dbReference type="Gene3D" id="3.90.650.10">
    <property type="entry name" value="PurM-like C-terminal domain"/>
    <property type="match status" value="1"/>
</dbReference>
<feature type="binding site" evidence="1">
    <location>
        <begin position="127"/>
        <end position="128"/>
    </location>
    <ligand>
        <name>ATP</name>
        <dbReference type="ChEBI" id="CHEBI:30616"/>
    </ligand>
</feature>
<dbReference type="SUPFAM" id="SSF56042">
    <property type="entry name" value="PurM C-terminal domain-like"/>
    <property type="match status" value="1"/>
</dbReference>
<dbReference type="STRING" id="329726.AM1_0604"/>
<dbReference type="PANTHER" id="PTHR30270">
    <property type="entry name" value="THIAMINE-MONOPHOSPHATE KINASE"/>
    <property type="match status" value="1"/>
</dbReference>
<feature type="binding site" evidence="1">
    <location>
        <position position="278"/>
    </location>
    <ligand>
        <name>substrate</name>
    </ligand>
</feature>
<sequence>MEKNNLGVTVAELGEQQVLQRLYQFCETRMVGDDAAVLTPRAGHLLVVTTDMLVDGIHFCDRTTSPADVGWRSAAANLSDIAAMGASPLGLTISLGLPETLPVSWLDQFYQGVADCLNTYGTAIIGGDLSRSPVITVSMTALGEVSPHQQILRSTAQPGDAIVVTGVHGSARAGLELLLHPDWGQVLSSAEYLALKQAHQRPQPRLDVIQALQQLTPVPRVTGMDSSDGLADAVLQICRASGVGAEILQTQIPIPMSFNNTQVLTSEQAIEWALYGGEDFELVLCLPLPSAQELLKRINPTAMIIGQIVAEGDVTLLKPNGEGFLLEMQKGYQHFQ</sequence>
<dbReference type="eggNOG" id="COG0611">
    <property type="taxonomic scope" value="Bacteria"/>
</dbReference>
<feature type="binding site" evidence="1">
    <location>
        <position position="34"/>
    </location>
    <ligand>
        <name>Mg(2+)</name>
        <dbReference type="ChEBI" id="CHEBI:18420"/>
        <label>4</label>
    </ligand>
</feature>
<feature type="binding site" evidence="1">
    <location>
        <position position="34"/>
    </location>
    <ligand>
        <name>Mg(2+)</name>
        <dbReference type="ChEBI" id="CHEBI:18420"/>
        <label>3</label>
    </ligand>
</feature>
<feature type="binding site" evidence="1">
    <location>
        <position position="51"/>
    </location>
    <ligand>
        <name>Mg(2+)</name>
        <dbReference type="ChEBI" id="CHEBI:18420"/>
        <label>2</label>
    </ligand>
</feature>
<proteinExistence type="inferred from homology"/>
<feature type="binding site" evidence="1">
    <location>
        <position position="50"/>
    </location>
    <ligand>
        <name>Mg(2+)</name>
        <dbReference type="ChEBI" id="CHEBI:18420"/>
        <label>1</label>
    </ligand>
</feature>
<keyword evidence="1" id="KW-0067">ATP-binding</keyword>
<keyword evidence="1" id="KW-0460">Magnesium</keyword>
<dbReference type="PIRSF" id="PIRSF005303">
    <property type="entry name" value="Thiam_monoph_kin"/>
    <property type="match status" value="1"/>
</dbReference>
<dbReference type="AlphaFoldDB" id="B0CD63"/>
<dbReference type="Proteomes" id="UP000000268">
    <property type="component" value="Chromosome"/>
</dbReference>
<dbReference type="KEGG" id="amr:AM1_0604"/>
<dbReference type="Gene3D" id="3.30.1330.10">
    <property type="entry name" value="PurM-like, N-terminal domain"/>
    <property type="match status" value="1"/>
</dbReference>
<feature type="binding site" evidence="1">
    <location>
        <position position="51"/>
    </location>
    <ligand>
        <name>Mg(2+)</name>
        <dbReference type="ChEBI" id="CHEBI:18420"/>
        <label>1</label>
    </ligand>
</feature>
<feature type="binding site" evidence="1">
    <location>
        <position position="58"/>
    </location>
    <ligand>
        <name>substrate</name>
    </ligand>
</feature>
<organism evidence="4 5">
    <name type="scientific">Acaryochloris marina (strain MBIC 11017)</name>
    <dbReference type="NCBI Taxonomy" id="329726"/>
    <lineage>
        <taxon>Bacteria</taxon>
        <taxon>Bacillati</taxon>
        <taxon>Cyanobacteriota</taxon>
        <taxon>Cyanophyceae</taxon>
        <taxon>Acaryochloridales</taxon>
        <taxon>Acaryochloridaceae</taxon>
        <taxon>Acaryochloris</taxon>
    </lineage>
</organism>
<dbReference type="HOGENOM" id="CLU_046964_3_0_3"/>
<dbReference type="GO" id="GO:0005524">
    <property type="term" value="F:ATP binding"/>
    <property type="evidence" value="ECO:0007669"/>
    <property type="project" value="UniProtKB-UniRule"/>
</dbReference>
<feature type="binding site" evidence="1">
    <location>
        <position position="153"/>
    </location>
    <ligand>
        <name>ATP</name>
        <dbReference type="ChEBI" id="CHEBI:30616"/>
    </ligand>
</feature>
<dbReference type="Pfam" id="PF02769">
    <property type="entry name" value="AIRS_C"/>
    <property type="match status" value="1"/>
</dbReference>
<dbReference type="EC" id="2.7.4.16" evidence="1"/>
<protein>
    <recommendedName>
        <fullName evidence="1">Thiamine-monophosphate kinase</fullName>
        <shortName evidence="1">TMP kinase</shortName>
        <shortName evidence="1">Thiamine-phosphate kinase</shortName>
        <ecNumber evidence="1">2.7.4.16</ecNumber>
    </recommendedName>
</protein>
<accession>B0CD63</accession>
<keyword evidence="1" id="KW-0784">Thiamine biosynthesis</keyword>
<dbReference type="NCBIfam" id="TIGR01379">
    <property type="entry name" value="thiL"/>
    <property type="match status" value="1"/>
</dbReference>
<dbReference type="InterPro" id="IPR006283">
    <property type="entry name" value="ThiL-like"/>
</dbReference>
<keyword evidence="1 4" id="KW-0418">Kinase</keyword>
<dbReference type="Pfam" id="PF00586">
    <property type="entry name" value="AIRS"/>
    <property type="match status" value="1"/>
</dbReference>
<dbReference type="GO" id="GO:0009030">
    <property type="term" value="F:thiamine-phosphate kinase activity"/>
    <property type="evidence" value="ECO:0007669"/>
    <property type="project" value="UniProtKB-UniRule"/>
</dbReference>
<comment type="similarity">
    <text evidence="1">Belongs to the thiamine-monophosphate kinase family.</text>
</comment>
<dbReference type="GO" id="GO:0009229">
    <property type="term" value="P:thiamine diphosphate biosynthetic process"/>
    <property type="evidence" value="ECO:0007669"/>
    <property type="project" value="UniProtKB-UniRule"/>
</dbReference>
<dbReference type="UniPathway" id="UPA00060">
    <property type="reaction ID" value="UER00142"/>
</dbReference>
<comment type="catalytic activity">
    <reaction evidence="1">
        <text>thiamine phosphate + ATP = thiamine diphosphate + ADP</text>
        <dbReference type="Rhea" id="RHEA:15913"/>
        <dbReference type="ChEBI" id="CHEBI:30616"/>
        <dbReference type="ChEBI" id="CHEBI:37575"/>
        <dbReference type="ChEBI" id="CHEBI:58937"/>
        <dbReference type="ChEBI" id="CHEBI:456216"/>
        <dbReference type="EC" id="2.7.4.16"/>
    </reaction>
</comment>
<dbReference type="OrthoDB" id="9802811at2"/>
<feature type="domain" description="PurM-like N-terminal" evidence="2">
    <location>
        <begin position="32"/>
        <end position="145"/>
    </location>
</feature>
<dbReference type="EMBL" id="CP000828">
    <property type="protein sequence ID" value="ABW25654.1"/>
    <property type="molecule type" value="Genomic_DNA"/>
</dbReference>
<dbReference type="HAMAP" id="MF_02128">
    <property type="entry name" value="TMP_kinase"/>
    <property type="match status" value="1"/>
</dbReference>
<feature type="binding site" evidence="1">
    <location>
        <position position="332"/>
    </location>
    <ligand>
        <name>substrate</name>
    </ligand>
</feature>
<comment type="miscellaneous">
    <text evidence="1">Reaction mechanism of ThiL seems to utilize a direct, inline transfer of the gamma-phosphate of ATP to TMP rather than a phosphorylated enzyme intermediate.</text>
</comment>
<dbReference type="InterPro" id="IPR036676">
    <property type="entry name" value="PurM-like_C_sf"/>
</dbReference>
<dbReference type="GO" id="GO:0009228">
    <property type="term" value="P:thiamine biosynthetic process"/>
    <property type="evidence" value="ECO:0007669"/>
    <property type="project" value="UniProtKB-KW"/>
</dbReference>
<evidence type="ECO:0000313" key="5">
    <source>
        <dbReference type="Proteomes" id="UP000000268"/>
    </source>
</evidence>
<feature type="binding site" evidence="1">
    <location>
        <position position="80"/>
    </location>
    <ligand>
        <name>Mg(2+)</name>
        <dbReference type="ChEBI" id="CHEBI:18420"/>
        <label>2</label>
    </ligand>
</feature>
<feature type="binding site" evidence="1">
    <location>
        <position position="110"/>
    </location>
    <ligand>
        <name>ATP</name>
        <dbReference type="ChEBI" id="CHEBI:30616"/>
    </ligand>
</feature>
<feature type="binding site" evidence="1">
    <location>
        <position position="80"/>
    </location>
    <ligand>
        <name>Mg(2+)</name>
        <dbReference type="ChEBI" id="CHEBI:18420"/>
        <label>3</label>
    </ligand>
</feature>
<feature type="binding site" evidence="1">
    <location>
        <position position="49"/>
    </location>
    <ligand>
        <name>Mg(2+)</name>
        <dbReference type="ChEBI" id="CHEBI:18420"/>
        <label>4</label>
    </ligand>
</feature>
<feature type="binding site" evidence="1">
    <location>
        <position position="225"/>
    </location>
    <ligand>
        <name>Mg(2+)</name>
        <dbReference type="ChEBI" id="CHEBI:18420"/>
        <label>3</label>
    </ligand>
</feature>
<reference evidence="4 5" key="1">
    <citation type="journal article" date="2008" name="Proc. Natl. Acad. Sci. U.S.A.">
        <title>Niche adaptation and genome expansion in the chlorophyll d-producing cyanobacterium Acaryochloris marina.</title>
        <authorList>
            <person name="Swingley W.D."/>
            <person name="Chen M."/>
            <person name="Cheung P.C."/>
            <person name="Conrad A.L."/>
            <person name="Dejesa L.C."/>
            <person name="Hao J."/>
            <person name="Honchak B.M."/>
            <person name="Karbach L.E."/>
            <person name="Kurdoglu A."/>
            <person name="Lahiri S."/>
            <person name="Mastrian S.D."/>
            <person name="Miyashita H."/>
            <person name="Page L."/>
            <person name="Ramakrishna P."/>
            <person name="Satoh S."/>
            <person name="Sattley W.M."/>
            <person name="Shimada Y."/>
            <person name="Taylor H.L."/>
            <person name="Tomo T."/>
            <person name="Tsuchiya T."/>
            <person name="Wang Z.T."/>
            <person name="Raymond J."/>
            <person name="Mimuro M."/>
            <person name="Blankenship R.E."/>
            <person name="Touchman J.W."/>
        </authorList>
    </citation>
    <scope>NUCLEOTIDE SEQUENCE [LARGE SCALE GENOMIC DNA]</scope>
    <source>
        <strain evidence="5">MBIC 11017</strain>
    </source>
</reference>
<dbReference type="InterPro" id="IPR036921">
    <property type="entry name" value="PurM-like_N_sf"/>
</dbReference>
<dbReference type="CDD" id="cd02194">
    <property type="entry name" value="ThiL"/>
    <property type="match status" value="1"/>
</dbReference>
<name>B0CD63_ACAM1</name>
<dbReference type="InterPro" id="IPR010918">
    <property type="entry name" value="PurM-like_C_dom"/>
</dbReference>
<feature type="binding site" evidence="1">
    <location>
        <position position="128"/>
    </location>
    <ligand>
        <name>Mg(2+)</name>
        <dbReference type="ChEBI" id="CHEBI:18420"/>
        <label>1</label>
    </ligand>
</feature>